<evidence type="ECO:0000313" key="2">
    <source>
        <dbReference type="Proteomes" id="UP000030351"/>
    </source>
</evidence>
<evidence type="ECO:0000313" key="1">
    <source>
        <dbReference type="EMBL" id="KGT86870.1"/>
    </source>
</evidence>
<keyword evidence="2" id="KW-1185">Reference proteome</keyword>
<proteinExistence type="predicted"/>
<accession>A0A0A3YJN9</accession>
<organism evidence="1 2">
    <name type="scientific">Erwinia typographi</name>
    <dbReference type="NCBI Taxonomy" id="371042"/>
    <lineage>
        <taxon>Bacteria</taxon>
        <taxon>Pseudomonadati</taxon>
        <taxon>Pseudomonadota</taxon>
        <taxon>Gammaproteobacteria</taxon>
        <taxon>Enterobacterales</taxon>
        <taxon>Erwiniaceae</taxon>
        <taxon>Erwinia</taxon>
    </lineage>
</organism>
<name>A0A0A3YJN9_9GAMM</name>
<dbReference type="RefSeq" id="WP_034898870.1">
    <property type="nucleotide sequence ID" value="NZ_JRUQ01000086.1"/>
</dbReference>
<gene>
    <name evidence="1" type="ORF">NG99_24540</name>
</gene>
<dbReference type="EMBL" id="JRUQ01000086">
    <property type="protein sequence ID" value="KGT86870.1"/>
    <property type="molecule type" value="Genomic_DNA"/>
</dbReference>
<protein>
    <submittedName>
        <fullName evidence="1">Succinate dehydrogenase flavoprotein subunit</fullName>
    </submittedName>
</protein>
<dbReference type="eggNOG" id="ENOG5033I72">
    <property type="taxonomic scope" value="Bacteria"/>
</dbReference>
<reference evidence="1 2" key="1">
    <citation type="submission" date="2014-10" db="EMBL/GenBank/DDBJ databases">
        <title>Genome sequence of Erwinia typographi M043b.</title>
        <authorList>
            <person name="Chan K.-G."/>
            <person name="Tan W.-S."/>
        </authorList>
    </citation>
    <scope>NUCLEOTIDE SEQUENCE [LARGE SCALE GENOMIC DNA]</scope>
    <source>
        <strain evidence="1 2">M043b</strain>
    </source>
</reference>
<dbReference type="Proteomes" id="UP000030351">
    <property type="component" value="Unassembled WGS sequence"/>
</dbReference>
<dbReference type="STRING" id="371042.NG99_24540"/>
<dbReference type="AlphaFoldDB" id="A0A0A3YJN9"/>
<dbReference type="OrthoDB" id="6542392at2"/>
<comment type="caution">
    <text evidence="1">The sequence shown here is derived from an EMBL/GenBank/DDBJ whole genome shotgun (WGS) entry which is preliminary data.</text>
</comment>
<sequence>MKYDPEILAHAKAFVNGLKAGKNAHVPALRFAQWQEFMTAVRNQKEPAA</sequence>